<evidence type="ECO:0000259" key="2">
    <source>
        <dbReference type="Pfam" id="PF14336"/>
    </source>
</evidence>
<dbReference type="EMBL" id="AZMV01000007">
    <property type="protein sequence ID" value="ETY70545.1"/>
    <property type="molecule type" value="Genomic_DNA"/>
</dbReference>
<proteinExistence type="predicted"/>
<dbReference type="InterPro" id="IPR025504">
    <property type="entry name" value="GLUCM_C"/>
</dbReference>
<evidence type="ECO:0000256" key="1">
    <source>
        <dbReference type="SAM" id="MobiDB-lite"/>
    </source>
</evidence>
<dbReference type="PANTHER" id="PTHR32022:SF10">
    <property type="entry name" value="D-GLUTAMATE CYCLASE, MITOCHONDRIAL"/>
    <property type="match status" value="1"/>
</dbReference>
<name>W4N7A4_9BIFI</name>
<organism evidence="3 4">
    <name type="scientific">Bifidobacterium moukalabense DSM 27321</name>
    <dbReference type="NCBI Taxonomy" id="1435051"/>
    <lineage>
        <taxon>Bacteria</taxon>
        <taxon>Bacillati</taxon>
        <taxon>Actinomycetota</taxon>
        <taxon>Actinomycetes</taxon>
        <taxon>Bifidobacteriales</taxon>
        <taxon>Bifidobacteriaceae</taxon>
        <taxon>Bifidobacterium</taxon>
    </lineage>
</organism>
<accession>W4N7A4</accession>
<evidence type="ECO:0000313" key="3">
    <source>
        <dbReference type="EMBL" id="ETY70545.1"/>
    </source>
</evidence>
<comment type="caution">
    <text evidence="3">The sequence shown here is derived from an EMBL/GenBank/DDBJ whole genome shotgun (WGS) entry which is preliminary data.</text>
</comment>
<dbReference type="eggNOG" id="ENOG502Z7HZ">
    <property type="taxonomic scope" value="Bacteria"/>
</dbReference>
<dbReference type="Gene3D" id="3.90.1640.20">
    <property type="entry name" value="TON_0340"/>
    <property type="match status" value="1"/>
</dbReference>
<sequence length="372" mass="39570">MSVIPSNTAKAWDASNSAALSCANALEEGNMRKSILDWRHYPTIARIANMAAHDVGRGSETLMTYSRGDLFRAARHLVSGREGRSGRSGLPARALVVTGFFIPQADRPAAETDGPLGALEVCMALRAIGGDAWLVSDECCEPVIRPAALGFLPEDHVLIAPNVSDSPESDTRNANNAPHVSDSGESDTCTPGGTPFDAWLNRVIDLVRAEGISTLIYIERVGPARDGSPHNMRGIDITEWTAPLSQLTLMSLHTIGVGDGGNEIGMGRVEDYAIEGVVDHGANIACTVPTDQLVVAGTSNWGAHALVCAMRAFGRTEVDPYMEIGWQRMVLDAIVAHGGLDGVHMTNVATVDGLDSDRYFAEIATLASVARR</sequence>
<dbReference type="PATRIC" id="fig|1435051.3.peg.1376"/>
<dbReference type="STRING" id="1435051.BMOU_1399"/>
<reference evidence="3 4" key="1">
    <citation type="journal article" date="2014" name="Genome Announc.">
        <title>The Genome Sequence of Bifidobacterium moukalabense DSM 27321 Highlights the Close Phylogenetic Relatedness with the Bifidobacterium dentium Taxon.</title>
        <authorList>
            <person name="Lugli G.A."/>
            <person name="Duranti S."/>
            <person name="Milani C."/>
            <person name="Turroni F."/>
            <person name="Viappiani A."/>
            <person name="Mangifesta M."/>
            <person name="van Sinderen D."/>
            <person name="Ventura M."/>
        </authorList>
    </citation>
    <scope>NUCLEOTIDE SEQUENCE [LARGE SCALE GENOMIC DNA]</scope>
    <source>
        <strain evidence="3 4">DSM 27321</strain>
    </source>
</reference>
<keyword evidence="4" id="KW-1185">Reference proteome</keyword>
<gene>
    <name evidence="3" type="ORF">BMOU_1399</name>
</gene>
<dbReference type="Proteomes" id="UP000019155">
    <property type="component" value="Unassembled WGS sequence"/>
</dbReference>
<dbReference type="PANTHER" id="PTHR32022">
    <property type="entry name" value="D-GLUTAMATE CYCLASE, MITOCHONDRIAL"/>
    <property type="match status" value="1"/>
</dbReference>
<dbReference type="AlphaFoldDB" id="W4N7A4"/>
<evidence type="ECO:0000313" key="4">
    <source>
        <dbReference type="Proteomes" id="UP000019155"/>
    </source>
</evidence>
<feature type="region of interest" description="Disordered" evidence="1">
    <location>
        <begin position="163"/>
        <end position="192"/>
    </location>
</feature>
<protein>
    <recommendedName>
        <fullName evidence="2">D-glutamate cyclase-like C-terminal domain-containing protein</fullName>
    </recommendedName>
</protein>
<dbReference type="Pfam" id="PF14336">
    <property type="entry name" value="GLUCM-like_C"/>
    <property type="match status" value="1"/>
</dbReference>
<feature type="domain" description="D-glutamate cyclase-like C-terminal" evidence="2">
    <location>
        <begin position="49"/>
        <end position="363"/>
    </location>
</feature>